<protein>
    <submittedName>
        <fullName evidence="1">Uncharacterized protein</fullName>
    </submittedName>
</protein>
<reference evidence="2" key="1">
    <citation type="journal article" date="2019" name="Int. J. Syst. Evol. Microbiol.">
        <title>The Global Catalogue of Microorganisms (GCM) 10K type strain sequencing project: providing services to taxonomists for standard genome sequencing and annotation.</title>
        <authorList>
            <consortium name="The Broad Institute Genomics Platform"/>
            <consortium name="The Broad Institute Genome Sequencing Center for Infectious Disease"/>
            <person name="Wu L."/>
            <person name="Ma J."/>
        </authorList>
    </citation>
    <scope>NUCLEOTIDE SEQUENCE [LARGE SCALE GENOMIC DNA]</scope>
    <source>
        <strain evidence="2">CGMCC 1.16031</strain>
    </source>
</reference>
<comment type="caution">
    <text evidence="1">The sequence shown here is derived from an EMBL/GenBank/DDBJ whole genome shotgun (WGS) entry which is preliminary data.</text>
</comment>
<name>A0ABW1XM86_9ALTE</name>
<gene>
    <name evidence="1" type="ORF">ACFP85_12245</name>
</gene>
<organism evidence="1 2">
    <name type="scientific">Pseudobowmanella zhangzhouensis</name>
    <dbReference type="NCBI Taxonomy" id="1537679"/>
    <lineage>
        <taxon>Bacteria</taxon>
        <taxon>Pseudomonadati</taxon>
        <taxon>Pseudomonadota</taxon>
        <taxon>Gammaproteobacteria</taxon>
        <taxon>Alteromonadales</taxon>
        <taxon>Alteromonadaceae</taxon>
    </lineage>
</organism>
<dbReference type="EMBL" id="JBHSUS010000001">
    <property type="protein sequence ID" value="MFC6440916.1"/>
    <property type="molecule type" value="Genomic_DNA"/>
</dbReference>
<dbReference type="Proteomes" id="UP001596364">
    <property type="component" value="Unassembled WGS sequence"/>
</dbReference>
<proteinExistence type="predicted"/>
<keyword evidence="2" id="KW-1185">Reference proteome</keyword>
<dbReference type="RefSeq" id="WP_131258763.1">
    <property type="nucleotide sequence ID" value="NZ_JBHSUS010000001.1"/>
</dbReference>
<evidence type="ECO:0000313" key="2">
    <source>
        <dbReference type="Proteomes" id="UP001596364"/>
    </source>
</evidence>
<evidence type="ECO:0000313" key="1">
    <source>
        <dbReference type="EMBL" id="MFC6440916.1"/>
    </source>
</evidence>
<accession>A0ABW1XM86</accession>
<sequence>MLSRFLSFLLLCALAANGLFGAWTNGRMLELASFYASEHVELICTGRDMRWIDPLASADAGHFVFVDAPEEAPASLQEPGCQLALWQDQVSELYSVHSHTSIPVLVHGEFALLSADVRVAAYSRGLSRAPPTFLFIS</sequence>